<dbReference type="EMBL" id="JAAAHW010009874">
    <property type="protein sequence ID" value="KAF9935493.1"/>
    <property type="molecule type" value="Genomic_DNA"/>
</dbReference>
<dbReference type="SUPFAM" id="SSF54001">
    <property type="entry name" value="Cysteine proteinases"/>
    <property type="match status" value="1"/>
</dbReference>
<dbReference type="AlphaFoldDB" id="A0A9P6LSR0"/>
<protein>
    <recommendedName>
        <fullName evidence="3">Ubiquitin-like protease family profile domain-containing protein</fullName>
    </recommendedName>
</protein>
<accession>A0A9P6LSR0</accession>
<evidence type="ECO:0008006" key="3">
    <source>
        <dbReference type="Google" id="ProtNLM"/>
    </source>
</evidence>
<comment type="caution">
    <text evidence="1">The sequence shown here is derived from an EMBL/GenBank/DDBJ whole genome shotgun (WGS) entry which is preliminary data.</text>
</comment>
<reference evidence="1" key="1">
    <citation type="journal article" date="2020" name="Fungal Divers.">
        <title>Resolving the Mortierellaceae phylogeny through synthesis of multi-gene phylogenetics and phylogenomics.</title>
        <authorList>
            <person name="Vandepol N."/>
            <person name="Liber J."/>
            <person name="Desiro A."/>
            <person name="Na H."/>
            <person name="Kennedy M."/>
            <person name="Barry K."/>
            <person name="Grigoriev I.V."/>
            <person name="Miller A.N."/>
            <person name="O'Donnell K."/>
            <person name="Stajich J.E."/>
            <person name="Bonito G."/>
        </authorList>
    </citation>
    <scope>NUCLEOTIDE SEQUENCE</scope>
    <source>
        <strain evidence="1">MES-2147</strain>
    </source>
</reference>
<evidence type="ECO:0000313" key="1">
    <source>
        <dbReference type="EMBL" id="KAF9935493.1"/>
    </source>
</evidence>
<sequence>MTSSSPILFSNKWLMKASAEDLITNLGKMPKLVSTAKAEFLSLNKTHRLSSIIVVSEEQVPSLPEIPSARNLQRILFDMNCKEGAYLVNIPNIGIVEPGAVRVMNQIRLTREFAESLLKSEIWLSLRRNGEDKFYEWLWRCFTTERNIYLKVFTPAFCPELDFRIDSILNLCREDECLDVEVLSGIMAFFRRCYGQERRNLFLDPLYIYDEATMNSAKKHIKNGQAKMLFAFVHMNDHWGAVRLDLAKHEISFGDSFWEPCPLDQIDAIVEEIRPSRGDKAKWNHAKKNISRLNVPENRDPGSCGILAAIAIERAVNEHFKWDDNTTYISVAYQRRRFLSLLTRHTPAEEDEFATAYWEEVPEARHYETEEEHMAKYLASMYKEYVLGEESNSRVNDAAKADLEEE</sequence>
<dbReference type="Gene3D" id="3.40.395.10">
    <property type="entry name" value="Adenoviral Proteinase, Chain A"/>
    <property type="match status" value="1"/>
</dbReference>
<keyword evidence="2" id="KW-1185">Reference proteome</keyword>
<name>A0A9P6LSR0_9FUNG</name>
<dbReference type="Proteomes" id="UP000749646">
    <property type="component" value="Unassembled WGS sequence"/>
</dbReference>
<feature type="non-terminal residue" evidence="1">
    <location>
        <position position="1"/>
    </location>
</feature>
<evidence type="ECO:0000313" key="2">
    <source>
        <dbReference type="Proteomes" id="UP000749646"/>
    </source>
</evidence>
<dbReference type="InterPro" id="IPR038765">
    <property type="entry name" value="Papain-like_cys_pep_sf"/>
</dbReference>
<proteinExistence type="predicted"/>
<organism evidence="1 2">
    <name type="scientific">Modicella reniformis</name>
    <dbReference type="NCBI Taxonomy" id="1440133"/>
    <lineage>
        <taxon>Eukaryota</taxon>
        <taxon>Fungi</taxon>
        <taxon>Fungi incertae sedis</taxon>
        <taxon>Mucoromycota</taxon>
        <taxon>Mortierellomycotina</taxon>
        <taxon>Mortierellomycetes</taxon>
        <taxon>Mortierellales</taxon>
        <taxon>Mortierellaceae</taxon>
        <taxon>Modicella</taxon>
    </lineage>
</organism>
<gene>
    <name evidence="1" type="ORF">BGZ65_003359</name>
</gene>
<dbReference type="OrthoDB" id="2447396at2759"/>